<dbReference type="GO" id="GO:0004386">
    <property type="term" value="F:helicase activity"/>
    <property type="evidence" value="ECO:0007669"/>
    <property type="project" value="UniProtKB-KW"/>
</dbReference>
<evidence type="ECO:0000313" key="4">
    <source>
        <dbReference type="EMBL" id="CAL4799151.1"/>
    </source>
</evidence>
<feature type="region of interest" description="Disordered" evidence="1">
    <location>
        <begin position="150"/>
        <end position="206"/>
    </location>
</feature>
<reference evidence="3" key="1">
    <citation type="submission" date="2022-10" db="EMBL/GenBank/DDBJ databases">
        <authorList>
            <person name="Chen Y."/>
            <person name="Dougan E. K."/>
            <person name="Chan C."/>
            <person name="Rhodes N."/>
            <person name="Thang M."/>
        </authorList>
    </citation>
    <scope>NUCLEOTIDE SEQUENCE</scope>
</reference>
<keyword evidence="5" id="KW-1185">Reference proteome</keyword>
<dbReference type="EMBL" id="CAMXCT020005248">
    <property type="protein sequence ID" value="CAL1165214.1"/>
    <property type="molecule type" value="Genomic_DNA"/>
</dbReference>
<evidence type="ECO:0000313" key="5">
    <source>
        <dbReference type="Proteomes" id="UP001152797"/>
    </source>
</evidence>
<gene>
    <name evidence="3" type="ORF">C1SCF055_LOCUS36963</name>
</gene>
<dbReference type="PROSITE" id="PS50802">
    <property type="entry name" value="OTU"/>
    <property type="match status" value="1"/>
</dbReference>
<proteinExistence type="predicted"/>
<dbReference type="Proteomes" id="UP001152797">
    <property type="component" value="Unassembled WGS sequence"/>
</dbReference>
<keyword evidence="4" id="KW-0067">ATP-binding</keyword>
<dbReference type="EMBL" id="CAMXCT030005248">
    <property type="protein sequence ID" value="CAL4799151.1"/>
    <property type="molecule type" value="Genomic_DNA"/>
</dbReference>
<keyword evidence="4" id="KW-0347">Helicase</keyword>
<protein>
    <submittedName>
        <fullName evidence="4">ATP-dependent DNA helicase</fullName>
    </submittedName>
</protein>
<dbReference type="InterPro" id="IPR038765">
    <property type="entry name" value="Papain-like_cys_pep_sf"/>
</dbReference>
<comment type="caution">
    <text evidence="3">The sequence shown here is derived from an EMBL/GenBank/DDBJ whole genome shotgun (WGS) entry which is preliminary data.</text>
</comment>
<dbReference type="SUPFAM" id="SSF54001">
    <property type="entry name" value="Cysteine proteinases"/>
    <property type="match status" value="1"/>
</dbReference>
<sequence length="1148" mass="127096">MVLGCVPVAGDGNCLFHALGYLDVRDGAALRNEVAAFMVEKASSQEGFEDAWLEEAEELQQGTWGGHTAITAYSLMKHVRVDIHTLHPNGTTVVTDASHGNVGVDVHAPLRRVLYRNGNHYDALVELLPNPKGWAPAWKQPCPPVYFKEEEKKPEEFPPLDGSAAPGRGRGPRFTKPRPGGKQGKKGREKQPTAKPLAGKASAPEAPYPILRRCTTKTTPPPELRDDILTELCRIPVKPRMRHPHQQQENFIKDLATKKLREHPTLPSDDKLEAVDHGELWPRAFCAFVGCPWVAMHGNEGELHAHLQAAHADDLAPIAARMLRGNAPDAFLSIYNEAIAVKCRSQAPIAGPSIDRRAVKSFGEACEGHKVEALVCFVCACTYTYVEELADEGKGDVEWVHPFKHSPDEEKLLFLDRPIDETGDLLNLKTFLDRYDKVSEGGNCLQDHESFSDWSLRWPSNALPAGRRILCCPEDRRCSLGHEADDLDLCEGRELPICSKCKGSLSRGELPALALANDMWTGCAPQYFIEQKVTVMEAICASPCITTLACMTMEARYEDNVRQEAQEAEPLNAMAHMARHRFGARGNALTFSLPLEDLFLALQGLSKDAEEGQPLQLPRAGTELAHVARVLLKTNKEGATSEKDIKTLIHQAVVRREVVVDLILSMHHCGHPAYASIDEETMRHRAADLPEKGIPPEVWKVVQEAVDAAGKTFSAQRARAIVAEGESREEANARELAALKEMEDNLLTDAQKEANAALLSLEVRTGNKFLDQFRPEYFAIVFPFCFKYGTACPDIVNTTKMQGGEEGAAPAARGHLSRRHAGNPEAPPVGIREWAAAMARRVETQFRRDWTFGFTLWNYLFRTMVNLQKNAYMYAVPDPKAQGGKRLLGNDEIGEGFLEVMERLRNGLYTDVAGALKPVHGDLTKLRHAPGLTVAAQKALCNTEARTRRLPGTHEIRKTMRHQTNANRVVYGTAIFITFSPREQDSSIMMRLVRARQSDPAVVEDGSAKFQKRQTPALDIDYVNLSPEALAEEPVLICQGELLPYDERKALLAWDPLACAEGFQTLVLLALRHLFGIRYCRNCPNCAQSDKPCTDAFGSNAVAMGGVFGRVDAIYGSLECQKSGAEHIHLQAFVQCFHQFFSLSELQG</sequence>
<evidence type="ECO:0000259" key="2">
    <source>
        <dbReference type="PROSITE" id="PS50802"/>
    </source>
</evidence>
<feature type="domain" description="OTU" evidence="2">
    <location>
        <begin position="3"/>
        <end position="127"/>
    </location>
</feature>
<dbReference type="InterPro" id="IPR025476">
    <property type="entry name" value="Helitron_helicase-like"/>
</dbReference>
<dbReference type="EMBL" id="CAMXCT010005248">
    <property type="protein sequence ID" value="CAI4011839.1"/>
    <property type="molecule type" value="Genomic_DNA"/>
</dbReference>
<keyword evidence="4" id="KW-0547">Nucleotide-binding</keyword>
<evidence type="ECO:0000313" key="3">
    <source>
        <dbReference type="EMBL" id="CAI4011839.1"/>
    </source>
</evidence>
<dbReference type="InterPro" id="IPR003323">
    <property type="entry name" value="OTU_dom"/>
</dbReference>
<evidence type="ECO:0000256" key="1">
    <source>
        <dbReference type="SAM" id="MobiDB-lite"/>
    </source>
</evidence>
<dbReference type="InterPro" id="IPR046700">
    <property type="entry name" value="DUF6570"/>
</dbReference>
<keyword evidence="4" id="KW-0378">Hydrolase</keyword>
<dbReference type="CDD" id="cd22744">
    <property type="entry name" value="OTU"/>
    <property type="match status" value="1"/>
</dbReference>
<dbReference type="Pfam" id="PF14214">
    <property type="entry name" value="Helitron_like_N"/>
    <property type="match status" value="1"/>
</dbReference>
<feature type="region of interest" description="Disordered" evidence="1">
    <location>
        <begin position="805"/>
        <end position="824"/>
    </location>
</feature>
<dbReference type="AlphaFoldDB" id="A0A9P1DMY3"/>
<accession>A0A9P1DMY3</accession>
<organism evidence="3">
    <name type="scientific">Cladocopium goreaui</name>
    <dbReference type="NCBI Taxonomy" id="2562237"/>
    <lineage>
        <taxon>Eukaryota</taxon>
        <taxon>Sar</taxon>
        <taxon>Alveolata</taxon>
        <taxon>Dinophyceae</taxon>
        <taxon>Suessiales</taxon>
        <taxon>Symbiodiniaceae</taxon>
        <taxon>Cladocopium</taxon>
    </lineage>
</organism>
<reference evidence="4 5" key="2">
    <citation type="submission" date="2024-05" db="EMBL/GenBank/DDBJ databases">
        <authorList>
            <person name="Chen Y."/>
            <person name="Shah S."/>
            <person name="Dougan E. K."/>
            <person name="Thang M."/>
            <person name="Chan C."/>
        </authorList>
    </citation>
    <scope>NUCLEOTIDE SEQUENCE [LARGE SCALE GENOMIC DNA]</scope>
</reference>
<dbReference type="OrthoDB" id="432234at2759"/>
<dbReference type="Gene3D" id="3.90.70.80">
    <property type="match status" value="1"/>
</dbReference>
<name>A0A9P1DMY3_9DINO</name>
<dbReference type="Pfam" id="PF20209">
    <property type="entry name" value="DUF6570"/>
    <property type="match status" value="1"/>
</dbReference>